<evidence type="ECO:0000313" key="4">
    <source>
        <dbReference type="Proteomes" id="UP001501074"/>
    </source>
</evidence>
<feature type="domain" description="Penicillin binding protein A dimerisation" evidence="2">
    <location>
        <begin position="52"/>
        <end position="134"/>
    </location>
</feature>
<evidence type="ECO:0000313" key="3">
    <source>
        <dbReference type="EMBL" id="GAA3609044.1"/>
    </source>
</evidence>
<dbReference type="EMBL" id="BAAAZO010000003">
    <property type="protein sequence ID" value="GAA3609044.1"/>
    <property type="molecule type" value="Genomic_DNA"/>
</dbReference>
<name>A0ABP6ZIQ3_9ACTN</name>
<evidence type="ECO:0000259" key="2">
    <source>
        <dbReference type="Pfam" id="PF21922"/>
    </source>
</evidence>
<protein>
    <submittedName>
        <fullName evidence="3">Penicillin-binding transpeptidase domain-containing protein</fullName>
    </submittedName>
</protein>
<dbReference type="Gene3D" id="3.90.1310.10">
    <property type="entry name" value="Penicillin-binding protein 2a (Domain 2)"/>
    <property type="match status" value="1"/>
</dbReference>
<dbReference type="PANTHER" id="PTHR30627:SF24">
    <property type="entry name" value="PENICILLIN-BINDING PROTEIN 4B"/>
    <property type="match status" value="1"/>
</dbReference>
<dbReference type="SUPFAM" id="SSF56601">
    <property type="entry name" value="beta-lactamase/transpeptidase-like"/>
    <property type="match status" value="1"/>
</dbReference>
<dbReference type="PANTHER" id="PTHR30627">
    <property type="entry name" value="PEPTIDOGLYCAN D,D-TRANSPEPTIDASE"/>
    <property type="match status" value="1"/>
</dbReference>
<sequence length="482" mass="50693">MNSPIRRLAAVVTLLFASLFISVTYIQVVSAKELEEKPTNIRTLYKERSRERGNIMVGNKAVATSEPSDDLYQYLRKYNSAAMYAPITGFYSVVNGAFGLESAENDYLSGSSDELFIRNLGGLLTGEQAQGATIETTINAKAQKAAWDALGDQDGAAIALDPETGDILTMVSKPSYNPNNLATHDIDKAKASYKKLNADELEPLLNRTIRQLYAPGSTFKIITSAAALSNGWSADSTANLTGVARLDLPETTATLPNDDGLPCAGGTPTLRQALEKSCNTTYGQLGMDLGQETLSEQAAKFGFGQALTVPQTVVKSVFPSDLNKPQLAQSAIGQFSVRATPLQVAMLSAGVVNGGVVMRPNLVAKVTSADGKTVSEPSPEEFSEAVTPEVADSLKSMMVSVVTDGTGRPAQISGITVGGKTGTAQTAEGQNPDVWFTCFGEKDGKKIAVAVVVEDGGRLGSEAFGSTVAAPIAKAVMEAVLS</sequence>
<keyword evidence="4" id="KW-1185">Reference proteome</keyword>
<feature type="domain" description="Penicillin-binding protein transpeptidase" evidence="1">
    <location>
        <begin position="155"/>
        <end position="478"/>
    </location>
</feature>
<comment type="caution">
    <text evidence="3">The sequence shown here is derived from an EMBL/GenBank/DDBJ whole genome shotgun (WGS) entry which is preliminary data.</text>
</comment>
<dbReference type="InterPro" id="IPR050515">
    <property type="entry name" value="Beta-lactam/transpept"/>
</dbReference>
<accession>A0ABP6ZIQ3</accession>
<dbReference type="Pfam" id="PF21922">
    <property type="entry name" value="PBP_dimer_2"/>
    <property type="match status" value="1"/>
</dbReference>
<gene>
    <name evidence="3" type="ORF">GCM10022223_26350</name>
</gene>
<dbReference type="RefSeq" id="WP_231483514.1">
    <property type="nucleotide sequence ID" value="NZ_BAAAZO010000003.1"/>
</dbReference>
<dbReference type="Gene3D" id="3.40.710.10">
    <property type="entry name" value="DD-peptidase/beta-lactamase superfamily"/>
    <property type="match status" value="1"/>
</dbReference>
<dbReference type="InterPro" id="IPR012338">
    <property type="entry name" value="Beta-lactam/transpept-like"/>
</dbReference>
<proteinExistence type="predicted"/>
<dbReference type="Proteomes" id="UP001501074">
    <property type="component" value="Unassembled WGS sequence"/>
</dbReference>
<evidence type="ECO:0000259" key="1">
    <source>
        <dbReference type="Pfam" id="PF00905"/>
    </source>
</evidence>
<dbReference type="Pfam" id="PF00905">
    <property type="entry name" value="Transpeptidase"/>
    <property type="match status" value="1"/>
</dbReference>
<organism evidence="3 4">
    <name type="scientific">Kineosporia mesophila</name>
    <dbReference type="NCBI Taxonomy" id="566012"/>
    <lineage>
        <taxon>Bacteria</taxon>
        <taxon>Bacillati</taxon>
        <taxon>Actinomycetota</taxon>
        <taxon>Actinomycetes</taxon>
        <taxon>Kineosporiales</taxon>
        <taxon>Kineosporiaceae</taxon>
        <taxon>Kineosporia</taxon>
    </lineage>
</organism>
<dbReference type="InterPro" id="IPR054120">
    <property type="entry name" value="PBPA_dimer"/>
</dbReference>
<dbReference type="InterPro" id="IPR001460">
    <property type="entry name" value="PCN-bd_Tpept"/>
</dbReference>
<reference evidence="4" key="1">
    <citation type="journal article" date="2019" name="Int. J. Syst. Evol. Microbiol.">
        <title>The Global Catalogue of Microorganisms (GCM) 10K type strain sequencing project: providing services to taxonomists for standard genome sequencing and annotation.</title>
        <authorList>
            <consortium name="The Broad Institute Genomics Platform"/>
            <consortium name="The Broad Institute Genome Sequencing Center for Infectious Disease"/>
            <person name="Wu L."/>
            <person name="Ma J."/>
        </authorList>
    </citation>
    <scope>NUCLEOTIDE SEQUENCE [LARGE SCALE GENOMIC DNA]</scope>
    <source>
        <strain evidence="4">JCM 16902</strain>
    </source>
</reference>